<gene>
    <name evidence="2" type="ORF">R1sor_014414</name>
</gene>
<accession>A0ABD3HCH8</accession>
<feature type="region of interest" description="Disordered" evidence="1">
    <location>
        <begin position="75"/>
        <end position="151"/>
    </location>
</feature>
<evidence type="ECO:0000313" key="3">
    <source>
        <dbReference type="Proteomes" id="UP001633002"/>
    </source>
</evidence>
<protein>
    <submittedName>
        <fullName evidence="2">Uncharacterized protein</fullName>
    </submittedName>
</protein>
<dbReference type="EMBL" id="JBJQOH010000004">
    <property type="protein sequence ID" value="KAL3688105.1"/>
    <property type="molecule type" value="Genomic_DNA"/>
</dbReference>
<name>A0ABD3HCH8_9MARC</name>
<sequence length="151" mass="16077">MSALAGSVSALVGTRLVSSIPNCERPSARLHSAQRNSLIVCQANSNDLPDEKQAESKRRSLLLAAATTVLAASALLNEPDAEAKRKPPPPPEPKKQEDDRNLGALDAKKLANARRKEAMKAMLESAKAKAKQEPQESVKAPTTMAIEATSN</sequence>
<comment type="caution">
    <text evidence="2">The sequence shown here is derived from an EMBL/GenBank/DDBJ whole genome shotgun (WGS) entry which is preliminary data.</text>
</comment>
<feature type="compositionally biased region" description="Basic and acidic residues" evidence="1">
    <location>
        <begin position="126"/>
        <end position="136"/>
    </location>
</feature>
<keyword evidence="3" id="KW-1185">Reference proteome</keyword>
<dbReference type="AlphaFoldDB" id="A0ABD3HCH8"/>
<evidence type="ECO:0000313" key="2">
    <source>
        <dbReference type="EMBL" id="KAL3688105.1"/>
    </source>
</evidence>
<reference evidence="2 3" key="1">
    <citation type="submission" date="2024-09" db="EMBL/GenBank/DDBJ databases">
        <title>Chromosome-scale assembly of Riccia sorocarpa.</title>
        <authorList>
            <person name="Paukszto L."/>
        </authorList>
    </citation>
    <scope>NUCLEOTIDE SEQUENCE [LARGE SCALE GENOMIC DNA]</scope>
    <source>
        <strain evidence="2">LP-2024</strain>
        <tissue evidence="2">Aerial parts of the thallus</tissue>
    </source>
</reference>
<proteinExistence type="predicted"/>
<dbReference type="Proteomes" id="UP001633002">
    <property type="component" value="Unassembled WGS sequence"/>
</dbReference>
<feature type="compositionally biased region" description="Basic and acidic residues" evidence="1">
    <location>
        <begin position="92"/>
        <end position="119"/>
    </location>
</feature>
<evidence type="ECO:0000256" key="1">
    <source>
        <dbReference type="SAM" id="MobiDB-lite"/>
    </source>
</evidence>
<organism evidence="2 3">
    <name type="scientific">Riccia sorocarpa</name>
    <dbReference type="NCBI Taxonomy" id="122646"/>
    <lineage>
        <taxon>Eukaryota</taxon>
        <taxon>Viridiplantae</taxon>
        <taxon>Streptophyta</taxon>
        <taxon>Embryophyta</taxon>
        <taxon>Marchantiophyta</taxon>
        <taxon>Marchantiopsida</taxon>
        <taxon>Marchantiidae</taxon>
        <taxon>Marchantiales</taxon>
        <taxon>Ricciaceae</taxon>
        <taxon>Riccia</taxon>
    </lineage>
</organism>